<dbReference type="GO" id="GO:0016020">
    <property type="term" value="C:membrane"/>
    <property type="evidence" value="ECO:0007669"/>
    <property type="project" value="UniProtKB-SubCell"/>
</dbReference>
<evidence type="ECO:0000313" key="10">
    <source>
        <dbReference type="EMBL" id="KAE8350000.1"/>
    </source>
</evidence>
<dbReference type="GO" id="GO:0050291">
    <property type="term" value="F:sphingosine N-acyltransferase activity"/>
    <property type="evidence" value="ECO:0007669"/>
    <property type="project" value="InterPro"/>
</dbReference>
<feature type="transmembrane region" description="Helical" evidence="8">
    <location>
        <begin position="328"/>
        <end position="355"/>
    </location>
</feature>
<feature type="transmembrane region" description="Helical" evidence="8">
    <location>
        <begin position="128"/>
        <end position="146"/>
    </location>
</feature>
<dbReference type="PROSITE" id="PS50922">
    <property type="entry name" value="TLC"/>
    <property type="match status" value="1"/>
</dbReference>
<evidence type="ECO:0000256" key="6">
    <source>
        <dbReference type="PROSITE-ProRule" id="PRU00205"/>
    </source>
</evidence>
<dbReference type="Proteomes" id="UP000327118">
    <property type="component" value="Unassembled WGS sequence"/>
</dbReference>
<dbReference type="SMART" id="SM00724">
    <property type="entry name" value="TLC"/>
    <property type="match status" value="1"/>
</dbReference>
<feature type="transmembrane region" description="Helical" evidence="8">
    <location>
        <begin position="224"/>
        <end position="243"/>
    </location>
</feature>
<evidence type="ECO:0000256" key="5">
    <source>
        <dbReference type="ARBA" id="ARBA00023136"/>
    </source>
</evidence>
<evidence type="ECO:0000313" key="11">
    <source>
        <dbReference type="Proteomes" id="UP000327118"/>
    </source>
</evidence>
<organism evidence="10 11">
    <name type="scientific">Aspergillus coremiiformis</name>
    <dbReference type="NCBI Taxonomy" id="138285"/>
    <lineage>
        <taxon>Eukaryota</taxon>
        <taxon>Fungi</taxon>
        <taxon>Dikarya</taxon>
        <taxon>Ascomycota</taxon>
        <taxon>Pezizomycotina</taxon>
        <taxon>Eurotiomycetes</taxon>
        <taxon>Eurotiomycetidae</taxon>
        <taxon>Eurotiales</taxon>
        <taxon>Aspergillaceae</taxon>
        <taxon>Aspergillus</taxon>
        <taxon>Aspergillus subgen. Circumdati</taxon>
    </lineage>
</organism>
<dbReference type="InterPro" id="IPR006634">
    <property type="entry name" value="TLC-dom"/>
</dbReference>
<evidence type="ECO:0000256" key="4">
    <source>
        <dbReference type="ARBA" id="ARBA00022989"/>
    </source>
</evidence>
<evidence type="ECO:0000256" key="3">
    <source>
        <dbReference type="ARBA" id="ARBA00022692"/>
    </source>
</evidence>
<accession>A0A5N6Z1W7</accession>
<feature type="transmembrane region" description="Helical" evidence="8">
    <location>
        <begin position="84"/>
        <end position="107"/>
    </location>
</feature>
<feature type="domain" description="TLC" evidence="9">
    <location>
        <begin position="119"/>
        <end position="359"/>
    </location>
</feature>
<comment type="subcellular location">
    <subcellularLocation>
        <location evidence="1">Membrane</location>
        <topology evidence="1">Multi-pass membrane protein</topology>
    </subcellularLocation>
</comment>
<comment type="similarity">
    <text evidence="2">Belongs to the sphingosine N-acyltransferase family.</text>
</comment>
<keyword evidence="4 8" id="KW-1133">Transmembrane helix</keyword>
<feature type="transmembrane region" description="Helical" evidence="8">
    <location>
        <begin position="255"/>
        <end position="279"/>
    </location>
</feature>
<feature type="region of interest" description="Disordered" evidence="7">
    <location>
        <begin position="365"/>
        <end position="396"/>
    </location>
</feature>
<reference evidence="11" key="1">
    <citation type="submission" date="2019-04" db="EMBL/GenBank/DDBJ databases">
        <title>Friends and foes A comparative genomics studyof 23 Aspergillus species from section Flavi.</title>
        <authorList>
            <consortium name="DOE Joint Genome Institute"/>
            <person name="Kjaerbolling I."/>
            <person name="Vesth T."/>
            <person name="Frisvad J.C."/>
            <person name="Nybo J.L."/>
            <person name="Theobald S."/>
            <person name="Kildgaard S."/>
            <person name="Isbrandt T."/>
            <person name="Kuo A."/>
            <person name="Sato A."/>
            <person name="Lyhne E.K."/>
            <person name="Kogle M.E."/>
            <person name="Wiebenga A."/>
            <person name="Kun R.S."/>
            <person name="Lubbers R.J."/>
            <person name="Makela M.R."/>
            <person name="Barry K."/>
            <person name="Chovatia M."/>
            <person name="Clum A."/>
            <person name="Daum C."/>
            <person name="Haridas S."/>
            <person name="He G."/>
            <person name="LaButti K."/>
            <person name="Lipzen A."/>
            <person name="Mondo S."/>
            <person name="Riley R."/>
            <person name="Salamov A."/>
            <person name="Simmons B.A."/>
            <person name="Magnuson J.K."/>
            <person name="Henrissat B."/>
            <person name="Mortensen U.H."/>
            <person name="Larsen T.O."/>
            <person name="Devries R.P."/>
            <person name="Grigoriev I.V."/>
            <person name="Machida M."/>
            <person name="Baker S.E."/>
            <person name="Andersen M.R."/>
        </authorList>
    </citation>
    <scope>NUCLEOTIDE SEQUENCE [LARGE SCALE GENOMIC DNA]</scope>
    <source>
        <strain evidence="11">CBS 553.77</strain>
    </source>
</reference>
<feature type="compositionally biased region" description="Acidic residues" evidence="7">
    <location>
        <begin position="370"/>
        <end position="380"/>
    </location>
</feature>
<keyword evidence="11" id="KW-1185">Reference proteome</keyword>
<feature type="transmembrane region" description="Helical" evidence="8">
    <location>
        <begin position="37"/>
        <end position="54"/>
    </location>
</feature>
<dbReference type="PANTHER" id="PTHR12560">
    <property type="entry name" value="LONGEVITY ASSURANCE FACTOR 1 LAG1"/>
    <property type="match status" value="1"/>
</dbReference>
<evidence type="ECO:0000259" key="9">
    <source>
        <dbReference type="PROSITE" id="PS50922"/>
    </source>
</evidence>
<protein>
    <submittedName>
        <fullName evidence="10">TLC domain-containing protein</fullName>
    </submittedName>
</protein>
<name>A0A5N6Z1W7_9EURO</name>
<dbReference type="InterPro" id="IPR016439">
    <property type="entry name" value="Lag1/Lac1-like"/>
</dbReference>
<dbReference type="PANTHER" id="PTHR12560:SF0">
    <property type="entry name" value="LD18904P"/>
    <property type="match status" value="1"/>
</dbReference>
<evidence type="ECO:0000256" key="2">
    <source>
        <dbReference type="ARBA" id="ARBA00009808"/>
    </source>
</evidence>
<keyword evidence="5 6" id="KW-0472">Membrane</keyword>
<proteinExistence type="inferred from homology"/>
<dbReference type="GO" id="GO:0046513">
    <property type="term" value="P:ceramide biosynthetic process"/>
    <property type="evidence" value="ECO:0007669"/>
    <property type="project" value="InterPro"/>
</dbReference>
<evidence type="ECO:0000256" key="1">
    <source>
        <dbReference type="ARBA" id="ARBA00004141"/>
    </source>
</evidence>
<evidence type="ECO:0000256" key="7">
    <source>
        <dbReference type="SAM" id="MobiDB-lite"/>
    </source>
</evidence>
<dbReference type="OrthoDB" id="537032at2759"/>
<gene>
    <name evidence="10" type="ORF">BDV28DRAFT_151350</name>
</gene>
<dbReference type="EMBL" id="ML739255">
    <property type="protein sequence ID" value="KAE8350000.1"/>
    <property type="molecule type" value="Genomic_DNA"/>
</dbReference>
<feature type="transmembrane region" description="Helical" evidence="8">
    <location>
        <begin position="200"/>
        <end position="218"/>
    </location>
</feature>
<sequence>MAHKPSGLQAAKPWTRSRSRPDGYITKLARWLLDNQIGLSSTLIACLLLTHLGVPSLRPYTSRFFRLSYYNPRTKKYASGFDDFYFMSFWTILLTGLRAGVIEYILAPLARRWGVSRRKDATRFAEQGWMVMYYNVVWPLGMYLYSKSPYFLNMEELWTEWPQRELDGLVKAYFLGQWSFWVQQILVIHIEDRRKDHWQMLTHHFVTIALMAASYAYHQARVGHLILVLMDVIDLFLPLAKCLKYLGHTTICDILFGGFIISWLIARHLLFLKACWSIYFDSSRIIAPGCYRGTAEALEGPFPVPSDWSHLIEPFRNPAGTVCWNQNIIYGFLSFLLCLQVMMLLWFTIIVRIALRIVQGNRAEDLRSEGEEDEQDEKEEEHERAPPLGKEVSENGIGWKEWEHYVDKGAATGSGARFPSHRARKELLNRIGCDKHID</sequence>
<dbReference type="Pfam" id="PF03798">
    <property type="entry name" value="TRAM_LAG1_CLN8"/>
    <property type="match status" value="1"/>
</dbReference>
<dbReference type="AlphaFoldDB" id="A0A5N6Z1W7"/>
<evidence type="ECO:0000256" key="8">
    <source>
        <dbReference type="SAM" id="Phobius"/>
    </source>
</evidence>
<keyword evidence="3 6" id="KW-0812">Transmembrane</keyword>